<dbReference type="AlphaFoldDB" id="A0A087TMJ3"/>
<reference evidence="1 2" key="1">
    <citation type="submission" date="2013-11" db="EMBL/GenBank/DDBJ databases">
        <title>Genome sequencing of Stegodyphus mimosarum.</title>
        <authorList>
            <person name="Bechsgaard J."/>
        </authorList>
    </citation>
    <scope>NUCLEOTIDE SEQUENCE [LARGE SCALE GENOMIC DNA]</scope>
</reference>
<dbReference type="EMBL" id="KK115905">
    <property type="protein sequence ID" value="KFM66332.1"/>
    <property type="molecule type" value="Genomic_DNA"/>
</dbReference>
<dbReference type="CDD" id="cd14473">
    <property type="entry name" value="FERM_B-lobe"/>
    <property type="match status" value="1"/>
</dbReference>
<dbReference type="InterPro" id="IPR019748">
    <property type="entry name" value="FERM_central"/>
</dbReference>
<dbReference type="InterPro" id="IPR051567">
    <property type="entry name" value="Unconventional_Myosin_ATPase"/>
</dbReference>
<dbReference type="PANTHER" id="PTHR22692">
    <property type="entry name" value="MYOSIN VII, XV"/>
    <property type="match status" value="1"/>
</dbReference>
<proteinExistence type="predicted"/>
<evidence type="ECO:0000313" key="1">
    <source>
        <dbReference type="EMBL" id="KFM66332.1"/>
    </source>
</evidence>
<evidence type="ECO:0000313" key="2">
    <source>
        <dbReference type="Proteomes" id="UP000054359"/>
    </source>
</evidence>
<gene>
    <name evidence="1" type="ORF">X975_03965</name>
</gene>
<sequence>MGISTEFEIQEYSLYCIVEGDQYTMPLEYDEYILDLVAELERNENTYYLIFCRSVWYCDLRLDSELYIDTIFHQIIPDYLAGYLIVTALQNTTLPQDIHDKILRIAALLHRSNGMNVAPNESEISFLLPKTTADFLIQHAEWSKDISKIWEEMIALNTTEA</sequence>
<protein>
    <submittedName>
        <fullName evidence="1">Unconventional myosin-XV</fullName>
    </submittedName>
</protein>
<dbReference type="Proteomes" id="UP000054359">
    <property type="component" value="Unassembled WGS sequence"/>
</dbReference>
<feature type="non-terminal residue" evidence="1">
    <location>
        <position position="161"/>
    </location>
</feature>
<dbReference type="PANTHER" id="PTHR22692:SF26">
    <property type="entry name" value="SH3 DOMAIN-CONTAINING PROTEIN"/>
    <property type="match status" value="1"/>
</dbReference>
<dbReference type="STRING" id="407821.A0A087TMJ3"/>
<dbReference type="OrthoDB" id="8182952at2759"/>
<keyword evidence="2" id="KW-1185">Reference proteome</keyword>
<organism evidence="1 2">
    <name type="scientific">Stegodyphus mimosarum</name>
    <name type="common">African social velvet spider</name>
    <dbReference type="NCBI Taxonomy" id="407821"/>
    <lineage>
        <taxon>Eukaryota</taxon>
        <taxon>Metazoa</taxon>
        <taxon>Ecdysozoa</taxon>
        <taxon>Arthropoda</taxon>
        <taxon>Chelicerata</taxon>
        <taxon>Arachnida</taxon>
        <taxon>Araneae</taxon>
        <taxon>Araneomorphae</taxon>
        <taxon>Entelegynae</taxon>
        <taxon>Eresoidea</taxon>
        <taxon>Eresidae</taxon>
        <taxon>Stegodyphus</taxon>
    </lineage>
</organism>
<dbReference type="OMA" id="RNENTYY"/>
<accession>A0A087TMJ3</accession>
<name>A0A087TMJ3_STEMI</name>